<dbReference type="EMBL" id="JAOVZW010000029">
    <property type="protein sequence ID" value="MCX8526149.1"/>
    <property type="molecule type" value="Genomic_DNA"/>
</dbReference>
<dbReference type="RefSeq" id="WP_267267383.1">
    <property type="nucleotide sequence ID" value="NZ_JAOVZW010000029.1"/>
</dbReference>
<organism evidence="1 2">
    <name type="scientific">Chryseobacterium formosus</name>
    <dbReference type="NCBI Taxonomy" id="1537363"/>
    <lineage>
        <taxon>Bacteria</taxon>
        <taxon>Pseudomonadati</taxon>
        <taxon>Bacteroidota</taxon>
        <taxon>Flavobacteriia</taxon>
        <taxon>Flavobacteriales</taxon>
        <taxon>Weeksellaceae</taxon>
        <taxon>Chryseobacterium group</taxon>
        <taxon>Chryseobacterium</taxon>
    </lineage>
</organism>
<name>A0ABT3XWZ7_9FLAO</name>
<comment type="caution">
    <text evidence="1">The sequence shown here is derived from an EMBL/GenBank/DDBJ whole genome shotgun (WGS) entry which is preliminary data.</text>
</comment>
<protein>
    <submittedName>
        <fullName evidence="1">Uncharacterized protein</fullName>
    </submittedName>
</protein>
<evidence type="ECO:0000313" key="2">
    <source>
        <dbReference type="Proteomes" id="UP001073122"/>
    </source>
</evidence>
<reference evidence="1" key="1">
    <citation type="submission" date="2022-10" db="EMBL/GenBank/DDBJ databases">
        <title>Chryseobacterium sp. nov., a novel bacterial species.</title>
        <authorList>
            <person name="Cao Y."/>
        </authorList>
    </citation>
    <scope>NUCLEOTIDE SEQUENCE</scope>
    <source>
        <strain evidence="1">CCTCC AB2015118</strain>
    </source>
</reference>
<gene>
    <name evidence="1" type="ORF">OF897_19730</name>
</gene>
<dbReference type="Proteomes" id="UP001073122">
    <property type="component" value="Unassembled WGS sequence"/>
</dbReference>
<keyword evidence="2" id="KW-1185">Reference proteome</keyword>
<evidence type="ECO:0000313" key="1">
    <source>
        <dbReference type="EMBL" id="MCX8526149.1"/>
    </source>
</evidence>
<proteinExistence type="predicted"/>
<sequence>MIAIQTNKDVIFNSTRGIIKMEIDLCQNKPNQKIYEMRIIDSISKVLDQEVTTKDEEGNDVKETIQVRKTFDTKPPRFKTMTYKELDALAEILNIDITQGNFRESINELFRRGLLAITQKECIDGISGEVGRGLYFTEAQDWEIVKEEQQA</sequence>
<accession>A0ABT3XWZ7</accession>